<organism evidence="1">
    <name type="scientific">marine metagenome</name>
    <dbReference type="NCBI Taxonomy" id="408172"/>
    <lineage>
        <taxon>unclassified sequences</taxon>
        <taxon>metagenomes</taxon>
        <taxon>ecological metagenomes</taxon>
    </lineage>
</organism>
<dbReference type="EMBL" id="UINC01231278">
    <property type="protein sequence ID" value="SVE63745.1"/>
    <property type="molecule type" value="Genomic_DNA"/>
</dbReference>
<name>A0A383F5T8_9ZZZZ</name>
<accession>A0A383F5T8</accession>
<evidence type="ECO:0000313" key="1">
    <source>
        <dbReference type="EMBL" id="SVE63745.1"/>
    </source>
</evidence>
<reference evidence="1" key="1">
    <citation type="submission" date="2018-05" db="EMBL/GenBank/DDBJ databases">
        <authorList>
            <person name="Lanie J.A."/>
            <person name="Ng W.-L."/>
            <person name="Kazmierczak K.M."/>
            <person name="Andrzejewski T.M."/>
            <person name="Davidsen T.M."/>
            <person name="Wayne K.J."/>
            <person name="Tettelin H."/>
            <person name="Glass J.I."/>
            <person name="Rusch D."/>
            <person name="Podicherti R."/>
            <person name="Tsui H.-C.T."/>
            <person name="Winkler M.E."/>
        </authorList>
    </citation>
    <scope>NUCLEOTIDE SEQUENCE</scope>
</reference>
<gene>
    <name evidence="1" type="ORF">METZ01_LOCUS516599</name>
</gene>
<protein>
    <submittedName>
        <fullName evidence="1">Uncharacterized protein</fullName>
    </submittedName>
</protein>
<proteinExistence type="predicted"/>
<dbReference type="AlphaFoldDB" id="A0A383F5T8"/>
<feature type="non-terminal residue" evidence="1">
    <location>
        <position position="27"/>
    </location>
</feature>
<sequence length="27" mass="2983">MRVLNATQMREADRHTITELGIGSAVL</sequence>